<comment type="caution">
    <text evidence="2">The sequence shown here is derived from an EMBL/GenBank/DDBJ whole genome shotgun (WGS) entry which is preliminary data.</text>
</comment>
<evidence type="ECO:0000313" key="2">
    <source>
        <dbReference type="EMBL" id="KAK8947743.1"/>
    </source>
</evidence>
<evidence type="ECO:0000256" key="1">
    <source>
        <dbReference type="SAM" id="MobiDB-lite"/>
    </source>
</evidence>
<reference evidence="2 3" key="1">
    <citation type="journal article" date="2022" name="Nat. Plants">
        <title>Genomes of leafy and leafless Platanthera orchids illuminate the evolution of mycoheterotrophy.</title>
        <authorList>
            <person name="Li M.H."/>
            <person name="Liu K.W."/>
            <person name="Li Z."/>
            <person name="Lu H.C."/>
            <person name="Ye Q.L."/>
            <person name="Zhang D."/>
            <person name="Wang J.Y."/>
            <person name="Li Y.F."/>
            <person name="Zhong Z.M."/>
            <person name="Liu X."/>
            <person name="Yu X."/>
            <person name="Liu D.K."/>
            <person name="Tu X.D."/>
            <person name="Liu B."/>
            <person name="Hao Y."/>
            <person name="Liao X.Y."/>
            <person name="Jiang Y.T."/>
            <person name="Sun W.H."/>
            <person name="Chen J."/>
            <person name="Chen Y.Q."/>
            <person name="Ai Y."/>
            <person name="Zhai J.W."/>
            <person name="Wu S.S."/>
            <person name="Zhou Z."/>
            <person name="Hsiao Y.Y."/>
            <person name="Wu W.L."/>
            <person name="Chen Y.Y."/>
            <person name="Lin Y.F."/>
            <person name="Hsu J.L."/>
            <person name="Li C.Y."/>
            <person name="Wang Z.W."/>
            <person name="Zhao X."/>
            <person name="Zhong W.Y."/>
            <person name="Ma X.K."/>
            <person name="Ma L."/>
            <person name="Huang J."/>
            <person name="Chen G.Z."/>
            <person name="Huang M.Z."/>
            <person name="Huang L."/>
            <person name="Peng D.H."/>
            <person name="Luo Y.B."/>
            <person name="Zou S.Q."/>
            <person name="Chen S.P."/>
            <person name="Lan S."/>
            <person name="Tsai W.C."/>
            <person name="Van de Peer Y."/>
            <person name="Liu Z.J."/>
        </authorList>
    </citation>
    <scope>NUCLEOTIDE SEQUENCE [LARGE SCALE GENOMIC DNA]</scope>
    <source>
        <strain evidence="2">Lor288</strain>
    </source>
</reference>
<organism evidence="2 3">
    <name type="scientific">Platanthera guangdongensis</name>
    <dbReference type="NCBI Taxonomy" id="2320717"/>
    <lineage>
        <taxon>Eukaryota</taxon>
        <taxon>Viridiplantae</taxon>
        <taxon>Streptophyta</taxon>
        <taxon>Embryophyta</taxon>
        <taxon>Tracheophyta</taxon>
        <taxon>Spermatophyta</taxon>
        <taxon>Magnoliopsida</taxon>
        <taxon>Liliopsida</taxon>
        <taxon>Asparagales</taxon>
        <taxon>Orchidaceae</taxon>
        <taxon>Orchidoideae</taxon>
        <taxon>Orchideae</taxon>
        <taxon>Orchidinae</taxon>
        <taxon>Platanthera</taxon>
    </lineage>
</organism>
<dbReference type="SUPFAM" id="SSF158710">
    <property type="entry name" value="PSPTO4464-like"/>
    <property type="match status" value="1"/>
</dbReference>
<accession>A0ABR2LQM9</accession>
<dbReference type="InterPro" id="IPR023153">
    <property type="entry name" value="DarP_sf"/>
</dbReference>
<sequence>MAQAVVATAAVVLSRTSSRPYPLLFFLFSPRPNLSFSTSAHPSNRSNALRPMKPPASGGDRDDNEATEKTIIVAKTSRNELKREARRAVRWGIELATFSPTQIKRILRAASLEREVLDAILLVKIDMYPSRLGPDVREGKRRQFNYIGRLLRKAQPELMDALVQASKEGDTSRLQALTGQKTLFIDDEDSEENEDDLESEEEQDDEKYMEVADRWFDGLVYKDPSITNEVYSVHAVDFDRQELRRLVRRVQSIHEESNVDESGLKSNAVLTKAKKSLILFLHSLAKKSMI</sequence>
<feature type="region of interest" description="Disordered" evidence="1">
    <location>
        <begin position="185"/>
        <end position="205"/>
    </location>
</feature>
<feature type="compositionally biased region" description="Polar residues" evidence="1">
    <location>
        <begin position="37"/>
        <end position="47"/>
    </location>
</feature>
<dbReference type="CDD" id="cd16331">
    <property type="entry name" value="YjgA-like"/>
    <property type="match status" value="1"/>
</dbReference>
<proteinExistence type="predicted"/>
<dbReference type="Proteomes" id="UP001412067">
    <property type="component" value="Unassembled WGS sequence"/>
</dbReference>
<feature type="region of interest" description="Disordered" evidence="1">
    <location>
        <begin position="37"/>
        <end position="67"/>
    </location>
</feature>
<dbReference type="Gene3D" id="1.10.60.30">
    <property type="entry name" value="PSPTO4464-like domains"/>
    <property type="match status" value="1"/>
</dbReference>
<evidence type="ECO:0000313" key="3">
    <source>
        <dbReference type="Proteomes" id="UP001412067"/>
    </source>
</evidence>
<dbReference type="PANTHER" id="PTHR36898">
    <property type="entry name" value="OSJNBB0026I12.6 PROTEIN"/>
    <property type="match status" value="1"/>
</dbReference>
<protein>
    <submittedName>
        <fullName evidence="2">Uncharacterized protein</fullName>
    </submittedName>
</protein>
<dbReference type="Pfam" id="PF04751">
    <property type="entry name" value="DarP"/>
    <property type="match status" value="1"/>
</dbReference>
<name>A0ABR2LQM9_9ASPA</name>
<keyword evidence="3" id="KW-1185">Reference proteome</keyword>
<dbReference type="EMBL" id="JBBWWR010000016">
    <property type="protein sequence ID" value="KAK8947743.1"/>
    <property type="molecule type" value="Genomic_DNA"/>
</dbReference>
<dbReference type="InterPro" id="IPR006839">
    <property type="entry name" value="DarP"/>
</dbReference>
<gene>
    <name evidence="2" type="ORF">KSP40_PGU017110</name>
</gene>
<dbReference type="PANTHER" id="PTHR36898:SF1">
    <property type="entry name" value="OS04G0250700 PROTEIN"/>
    <property type="match status" value="1"/>
</dbReference>